<dbReference type="InterPro" id="IPR035654">
    <property type="entry name" value="LepA_IV"/>
</dbReference>
<dbReference type="InterPro" id="IPR013842">
    <property type="entry name" value="LepA_CTD"/>
</dbReference>
<dbReference type="CDD" id="cd16260">
    <property type="entry name" value="EF4_III"/>
    <property type="match status" value="1"/>
</dbReference>
<evidence type="ECO:0000256" key="10">
    <source>
        <dbReference type="ARBA" id="ARBA00061052"/>
    </source>
</evidence>
<evidence type="ECO:0000256" key="1">
    <source>
        <dbReference type="ARBA" id="ARBA00005454"/>
    </source>
</evidence>
<dbReference type="InterPro" id="IPR000640">
    <property type="entry name" value="EFG_V-like"/>
</dbReference>
<dbReference type="Gene3D" id="3.30.70.2570">
    <property type="entry name" value="Elongation factor 4, C-terminal domain"/>
    <property type="match status" value="1"/>
</dbReference>
<proteinExistence type="inferred from homology"/>
<dbReference type="GO" id="GO:0003924">
    <property type="term" value="F:GTPase activity"/>
    <property type="evidence" value="ECO:0007669"/>
    <property type="project" value="InterPro"/>
</dbReference>
<dbReference type="GO" id="GO:0005525">
    <property type="term" value="F:GTP binding"/>
    <property type="evidence" value="ECO:0007669"/>
    <property type="project" value="UniProtKB-KW"/>
</dbReference>
<organism evidence="13 14">
    <name type="scientific">Desulfomonile tiedjei</name>
    <dbReference type="NCBI Taxonomy" id="2358"/>
    <lineage>
        <taxon>Bacteria</taxon>
        <taxon>Pseudomonadati</taxon>
        <taxon>Thermodesulfobacteriota</taxon>
        <taxon>Desulfomonilia</taxon>
        <taxon>Desulfomonilales</taxon>
        <taxon>Desulfomonilaceae</taxon>
        <taxon>Desulfomonile</taxon>
    </lineage>
</organism>
<evidence type="ECO:0000313" key="13">
    <source>
        <dbReference type="EMBL" id="MBI5250854.1"/>
    </source>
</evidence>
<protein>
    <recommendedName>
        <fullName evidence="11">elongation factor 4</fullName>
        <ecNumber evidence="11">3.6.5.n1</ecNumber>
    </recommendedName>
</protein>
<feature type="non-terminal residue" evidence="13">
    <location>
        <position position="1"/>
    </location>
</feature>
<dbReference type="Gene3D" id="2.40.30.10">
    <property type="entry name" value="Translation factors"/>
    <property type="match status" value="1"/>
</dbReference>
<dbReference type="Gene3D" id="3.30.70.240">
    <property type="match status" value="1"/>
</dbReference>
<dbReference type="InterPro" id="IPR027417">
    <property type="entry name" value="P-loop_NTPase"/>
</dbReference>
<dbReference type="InterPro" id="IPR000795">
    <property type="entry name" value="T_Tr_GTP-bd_dom"/>
</dbReference>
<dbReference type="InterPro" id="IPR006297">
    <property type="entry name" value="EF-4"/>
</dbReference>
<dbReference type="HAMAP" id="MF_00071">
    <property type="entry name" value="LepA"/>
    <property type="match status" value="1"/>
</dbReference>
<dbReference type="SUPFAM" id="SSF54980">
    <property type="entry name" value="EF-G C-terminal domain-like"/>
    <property type="match status" value="2"/>
</dbReference>
<sequence>ERGITIKSQSVALPYRAEDGSNYVLNLIDTPGHADFSYEVSRALVSCEGALLVIDAAQGVQAQTLANFYMALEQELEIIPVINKIDLPSADVDRVKAQIEKDLGLDSETAVAISAKEGIGIVEVLEAVVQRIPPPTGDPDAPLKALIFDSHWDPYRGTIVHLRLFDGRLRPGDTVRLWSNGACYKVEETGIFLIERTPQKVLSAGDVGYMIAGIKTVSDTRIGDTVTVDERPCLVALKGFQLVKPVVFSSFYPISSDDYDELATALEKLKLNDASLTFEKDHSTALGHGFRCGFLGLLHLEIVQERLEREFNLSLILTAPSVQYLLVLRDGTEVIIDNPAKYPDPVVIQKSKEPFIRASIILPEQYLGAVITLCIDRRGVQKNMHFLDSSRVELTFDLPLAEVLFDFYDKLKSVSRGYASFDYEFLEYRETELAKVDILVSGERVDALSMLVHKDRAHQRARRSCERLKKEIPRQLFKVAVQGAIGGKIIARETVSALRKDVTAKCYGGDITRKKKLLEKQKEGKKRMKQVGNVVIPQSAFLAVLKTDDEE</sequence>
<accession>A0A9D6V4U0</accession>
<dbReference type="Pfam" id="PF00009">
    <property type="entry name" value="GTP_EFTU"/>
    <property type="match status" value="1"/>
</dbReference>
<dbReference type="FunFam" id="3.30.70.2570:FF:000001">
    <property type="entry name" value="Translation factor GUF1, mitochondrial"/>
    <property type="match status" value="1"/>
</dbReference>
<evidence type="ECO:0000256" key="6">
    <source>
        <dbReference type="ARBA" id="ARBA00023134"/>
    </source>
</evidence>
<dbReference type="SUPFAM" id="SSF52540">
    <property type="entry name" value="P-loop containing nucleoside triphosphate hydrolases"/>
    <property type="match status" value="1"/>
</dbReference>
<dbReference type="Proteomes" id="UP000807825">
    <property type="component" value="Unassembled WGS sequence"/>
</dbReference>
<dbReference type="NCBIfam" id="TIGR01393">
    <property type="entry name" value="lepA"/>
    <property type="match status" value="1"/>
</dbReference>
<comment type="similarity">
    <text evidence="1">Belongs to the TRAFAC class translation factor GTPase superfamily. Classic translation factor GTPase family. LepA subfamily.</text>
</comment>
<keyword evidence="3" id="KW-0547">Nucleotide-binding</keyword>
<dbReference type="EC" id="3.6.5.n1" evidence="11"/>
<comment type="caution">
    <text evidence="13">The sequence shown here is derived from an EMBL/GenBank/DDBJ whole genome shotgun (WGS) entry which is preliminary data.</text>
</comment>
<evidence type="ECO:0000256" key="3">
    <source>
        <dbReference type="ARBA" id="ARBA00022741"/>
    </source>
</evidence>
<dbReference type="InterPro" id="IPR035647">
    <property type="entry name" value="EFG_III/V"/>
</dbReference>
<dbReference type="GO" id="GO:0003746">
    <property type="term" value="F:translation elongation factor activity"/>
    <property type="evidence" value="ECO:0007669"/>
    <property type="project" value="UniProtKB-KW"/>
</dbReference>
<dbReference type="CDD" id="cd03699">
    <property type="entry name" value="EF4_II"/>
    <property type="match status" value="1"/>
</dbReference>
<evidence type="ECO:0000256" key="2">
    <source>
        <dbReference type="ARBA" id="ARBA00022475"/>
    </source>
</evidence>
<dbReference type="Pfam" id="PF00679">
    <property type="entry name" value="EFG_C"/>
    <property type="match status" value="1"/>
</dbReference>
<keyword evidence="4 13" id="KW-0378">Hydrolase</keyword>
<dbReference type="NCBIfam" id="TIGR00231">
    <property type="entry name" value="small_GTP"/>
    <property type="match status" value="1"/>
</dbReference>
<evidence type="ECO:0000256" key="8">
    <source>
        <dbReference type="ARBA" id="ARBA00050293"/>
    </source>
</evidence>
<dbReference type="Gene3D" id="3.30.70.870">
    <property type="entry name" value="Elongation Factor G (Translational Gtpase), domain 3"/>
    <property type="match status" value="1"/>
</dbReference>
<feature type="domain" description="Tr-type G" evidence="12">
    <location>
        <begin position="1"/>
        <end position="136"/>
    </location>
</feature>
<evidence type="ECO:0000256" key="7">
    <source>
        <dbReference type="ARBA" id="ARBA00023136"/>
    </source>
</evidence>
<dbReference type="EMBL" id="JACRDE010000396">
    <property type="protein sequence ID" value="MBI5250854.1"/>
    <property type="molecule type" value="Genomic_DNA"/>
</dbReference>
<name>A0A9D6V4U0_9BACT</name>
<dbReference type="CDD" id="cd03709">
    <property type="entry name" value="lepA_C"/>
    <property type="match status" value="1"/>
</dbReference>
<dbReference type="Pfam" id="PF14492">
    <property type="entry name" value="EFG_III"/>
    <property type="match status" value="1"/>
</dbReference>
<dbReference type="FunFam" id="3.30.70.870:FF:000004">
    <property type="entry name" value="Translation factor GUF1, mitochondrial"/>
    <property type="match status" value="1"/>
</dbReference>
<keyword evidence="6" id="KW-0342">GTP-binding</keyword>
<dbReference type="InterPro" id="IPR005225">
    <property type="entry name" value="Small_GTP-bd"/>
</dbReference>
<keyword evidence="2" id="KW-1003">Cell membrane</keyword>
<keyword evidence="5" id="KW-0648">Protein biosynthesis</keyword>
<evidence type="ECO:0000256" key="9">
    <source>
        <dbReference type="ARBA" id="ARBA00057626"/>
    </source>
</evidence>
<dbReference type="InterPro" id="IPR041095">
    <property type="entry name" value="EFG_II"/>
</dbReference>
<dbReference type="FunFam" id="3.30.70.240:FF:000007">
    <property type="entry name" value="Translation factor GUF1, mitochondrial"/>
    <property type="match status" value="1"/>
</dbReference>
<comment type="similarity">
    <text evidence="10">Belongs to the GTP-binding elongation factor family. LepA subfamily.</text>
</comment>
<dbReference type="InterPro" id="IPR004161">
    <property type="entry name" value="EFTu-like_2"/>
</dbReference>
<reference evidence="13" key="1">
    <citation type="submission" date="2020-07" db="EMBL/GenBank/DDBJ databases">
        <title>Huge and variable diversity of episymbiotic CPR bacteria and DPANN archaea in groundwater ecosystems.</title>
        <authorList>
            <person name="He C.Y."/>
            <person name="Keren R."/>
            <person name="Whittaker M."/>
            <person name="Farag I.F."/>
            <person name="Doudna J."/>
            <person name="Cate J.H.D."/>
            <person name="Banfield J.F."/>
        </authorList>
    </citation>
    <scope>NUCLEOTIDE SEQUENCE</scope>
    <source>
        <strain evidence="13">NC_groundwater_1664_Pr3_B-0.1um_52_9</strain>
    </source>
</reference>
<comment type="function">
    <text evidence="9">Required for accurate and efficient protein synthesis under certain stress conditions. May act as a fidelity factor of the translation reaction, by catalyzing a one-codon backward translocation of tRNAs on improperly translocated ribosomes. Back-translocation proceeds from a post-translocation (POST) complex to a pre-translocation (PRE) complex, thus giving elongation factor G a second chance to translocate the tRNAs correctly. Binds to ribosomes in a GTP-dependent manner.</text>
</comment>
<dbReference type="Pfam" id="PF06421">
    <property type="entry name" value="LepA_C"/>
    <property type="match status" value="1"/>
</dbReference>
<keyword evidence="13" id="KW-0251">Elongation factor</keyword>
<dbReference type="GO" id="GO:0045727">
    <property type="term" value="P:positive regulation of translation"/>
    <property type="evidence" value="ECO:0007669"/>
    <property type="project" value="TreeGrafter"/>
</dbReference>
<dbReference type="InterPro" id="IPR009000">
    <property type="entry name" value="Transl_B-barrel_sf"/>
</dbReference>
<dbReference type="InterPro" id="IPR038363">
    <property type="entry name" value="LepA_C_sf"/>
</dbReference>
<evidence type="ECO:0000256" key="11">
    <source>
        <dbReference type="ARBA" id="ARBA00066744"/>
    </source>
</evidence>
<evidence type="ECO:0000256" key="4">
    <source>
        <dbReference type="ARBA" id="ARBA00022801"/>
    </source>
</evidence>
<keyword evidence="7" id="KW-0472">Membrane</keyword>
<evidence type="ECO:0000256" key="5">
    <source>
        <dbReference type="ARBA" id="ARBA00022917"/>
    </source>
</evidence>
<dbReference type="SMART" id="SM00838">
    <property type="entry name" value="EFG_C"/>
    <property type="match status" value="1"/>
</dbReference>
<dbReference type="Gene3D" id="3.40.50.300">
    <property type="entry name" value="P-loop containing nucleotide triphosphate hydrolases"/>
    <property type="match status" value="1"/>
</dbReference>
<dbReference type="GO" id="GO:0043022">
    <property type="term" value="F:ribosome binding"/>
    <property type="evidence" value="ECO:0007669"/>
    <property type="project" value="TreeGrafter"/>
</dbReference>
<dbReference type="FunFam" id="2.40.30.10:FF:000015">
    <property type="entry name" value="Translation factor GUF1, mitochondrial"/>
    <property type="match status" value="1"/>
</dbReference>
<dbReference type="Pfam" id="PF03144">
    <property type="entry name" value="GTP_EFTU_D2"/>
    <property type="match status" value="1"/>
</dbReference>
<evidence type="ECO:0000259" key="12">
    <source>
        <dbReference type="PROSITE" id="PS51722"/>
    </source>
</evidence>
<dbReference type="PRINTS" id="PR00315">
    <property type="entry name" value="ELONGATNFCT"/>
</dbReference>
<dbReference type="SUPFAM" id="SSF50447">
    <property type="entry name" value="Translation proteins"/>
    <property type="match status" value="1"/>
</dbReference>
<dbReference type="AlphaFoldDB" id="A0A9D6V4U0"/>
<gene>
    <name evidence="13" type="primary">lepA</name>
    <name evidence="13" type="ORF">HY912_15310</name>
</gene>
<evidence type="ECO:0000313" key="14">
    <source>
        <dbReference type="Proteomes" id="UP000807825"/>
    </source>
</evidence>
<comment type="catalytic activity">
    <reaction evidence="8">
        <text>GTP + H2O = GDP + phosphate + H(+)</text>
        <dbReference type="Rhea" id="RHEA:19669"/>
        <dbReference type="ChEBI" id="CHEBI:15377"/>
        <dbReference type="ChEBI" id="CHEBI:15378"/>
        <dbReference type="ChEBI" id="CHEBI:37565"/>
        <dbReference type="ChEBI" id="CHEBI:43474"/>
        <dbReference type="ChEBI" id="CHEBI:58189"/>
        <dbReference type="EC" id="3.6.5.n1"/>
    </reaction>
</comment>
<dbReference type="PROSITE" id="PS51722">
    <property type="entry name" value="G_TR_2"/>
    <property type="match status" value="1"/>
</dbReference>
<dbReference type="PANTHER" id="PTHR43512">
    <property type="entry name" value="TRANSLATION FACTOR GUF1-RELATED"/>
    <property type="match status" value="1"/>
</dbReference>
<dbReference type="PANTHER" id="PTHR43512:SF4">
    <property type="entry name" value="TRANSLATION FACTOR GUF1 HOMOLOG, CHLOROPLASTIC"/>
    <property type="match status" value="1"/>
</dbReference>